<keyword evidence="10" id="KW-0966">Cell projection</keyword>
<evidence type="ECO:0000313" key="11">
    <source>
        <dbReference type="Proteomes" id="UP001168613"/>
    </source>
</evidence>
<dbReference type="InterPro" id="IPR053967">
    <property type="entry name" value="LlgE_F_G-like_D1"/>
</dbReference>
<gene>
    <name evidence="10" type="primary">flgE</name>
    <name evidence="10" type="ORF">LMS43_12375</name>
</gene>
<reference evidence="10" key="1">
    <citation type="submission" date="2021-11" db="EMBL/GenBank/DDBJ databases">
        <title>Draft genome sequence of Alcaligenes endophyticus type strain CCUG 75668T.</title>
        <authorList>
            <person name="Salva-Serra F."/>
            <person name="Duran R.E."/>
            <person name="Seeger M."/>
            <person name="Moore E.R.B."/>
            <person name="Jaen-Luchoro D."/>
        </authorList>
    </citation>
    <scope>NUCLEOTIDE SEQUENCE</scope>
    <source>
        <strain evidence="10">CCUG 75668</strain>
    </source>
</reference>
<dbReference type="InterPro" id="IPR037058">
    <property type="entry name" value="Falgellar_hook_FlgE_sf"/>
</dbReference>
<dbReference type="EMBL" id="JAJHNU010000003">
    <property type="protein sequence ID" value="MDN4122085.1"/>
    <property type="molecule type" value="Genomic_DNA"/>
</dbReference>
<comment type="subcellular location">
    <subcellularLocation>
        <location evidence="1 5">Bacterial flagellum basal body</location>
    </subcellularLocation>
</comment>
<accession>A0ABT8ELC0</accession>
<evidence type="ECO:0000259" key="6">
    <source>
        <dbReference type="Pfam" id="PF00460"/>
    </source>
</evidence>
<dbReference type="RefSeq" id="WP_266122912.1">
    <property type="nucleotide sequence ID" value="NZ_JAJHNU010000003.1"/>
</dbReference>
<dbReference type="PANTHER" id="PTHR30435">
    <property type="entry name" value="FLAGELLAR PROTEIN"/>
    <property type="match status" value="1"/>
</dbReference>
<dbReference type="Proteomes" id="UP001168613">
    <property type="component" value="Unassembled WGS sequence"/>
</dbReference>
<feature type="domain" description="Flagellar basal-body/hook protein C-terminal" evidence="7">
    <location>
        <begin position="369"/>
        <end position="412"/>
    </location>
</feature>
<keyword evidence="10" id="KW-0282">Flagellum</keyword>
<feature type="domain" description="Flagellar hook protein FlgE D2" evidence="8">
    <location>
        <begin position="154"/>
        <end position="294"/>
    </location>
</feature>
<evidence type="ECO:0000313" key="10">
    <source>
        <dbReference type="EMBL" id="MDN4122085.1"/>
    </source>
</evidence>
<evidence type="ECO:0000256" key="4">
    <source>
        <dbReference type="ARBA" id="ARBA00023143"/>
    </source>
</evidence>
<comment type="function">
    <text evidence="5">A flexible structure which links the flagellar filament to the drive apparatus in the basal body.</text>
</comment>
<dbReference type="InterPro" id="IPR001444">
    <property type="entry name" value="Flag_bb_rod_N"/>
</dbReference>
<dbReference type="Pfam" id="PF06429">
    <property type="entry name" value="Flg_bbr_C"/>
    <property type="match status" value="1"/>
</dbReference>
<dbReference type="PANTHER" id="PTHR30435:SF1">
    <property type="entry name" value="FLAGELLAR HOOK PROTEIN FLGE"/>
    <property type="match status" value="1"/>
</dbReference>
<sequence length="413" mass="43846">MSFGQGLSGLNAASQNLDVIGNNIANAGTIGFKSSTVSFADVYANSRVGLGVQVSGVNQRFSIGNVSTTGNQFDMAIDGAKGLFRLEQPNGAVVYSRNGEFGPNKEGYLVNAQGFYLTGYGPGTNTVQRIRVPEGNIAPKATENMRLQMNMPANAVAIDATTRPFDRNDEASYTQAFNYNVYDSLGNSHIVTQYYIKREANAAGNSEWDIHYYMGDNAISVSNPADPNTPLTSHKMEFDTAGRILPASELAKFVIAQPGGANSPAASLEFEINYQGSTQFGGGFNSGSPFQDGYGTGEYAGMSVTSEGTIVAAYTNGENMNMGAIVLANFTNLQGLQNIGGNAWVETGSSGQPVLGRPGESGLATIKGQAVEESNVDMGQELVNMIVAQRTYQANAQTIKTQDQMLQTLVTLR</sequence>
<proteinExistence type="inferred from homology"/>
<evidence type="ECO:0000256" key="1">
    <source>
        <dbReference type="ARBA" id="ARBA00004117"/>
    </source>
</evidence>
<evidence type="ECO:0000256" key="5">
    <source>
        <dbReference type="RuleBase" id="RU362116"/>
    </source>
</evidence>
<name>A0ABT8ELC0_9BURK</name>
<evidence type="ECO:0000259" key="8">
    <source>
        <dbReference type="Pfam" id="PF07559"/>
    </source>
</evidence>
<feature type="domain" description="Flagellar hook protein FlgE/F/G-like D1" evidence="9">
    <location>
        <begin position="76"/>
        <end position="134"/>
    </location>
</feature>
<dbReference type="Pfam" id="PF00460">
    <property type="entry name" value="Flg_bb_rod"/>
    <property type="match status" value="1"/>
</dbReference>
<evidence type="ECO:0000259" key="7">
    <source>
        <dbReference type="Pfam" id="PF06429"/>
    </source>
</evidence>
<dbReference type="NCBIfam" id="TIGR03506">
    <property type="entry name" value="FlgEFG_subfam"/>
    <property type="match status" value="1"/>
</dbReference>
<dbReference type="InterPro" id="IPR011491">
    <property type="entry name" value="FlgE_D2"/>
</dbReference>
<dbReference type="SUPFAM" id="SSF117143">
    <property type="entry name" value="Flagellar hook protein flgE"/>
    <property type="match status" value="1"/>
</dbReference>
<evidence type="ECO:0000256" key="3">
    <source>
        <dbReference type="ARBA" id="ARBA00019015"/>
    </source>
</evidence>
<dbReference type="InterPro" id="IPR010930">
    <property type="entry name" value="Flg_bb/hook_C_dom"/>
</dbReference>
<comment type="similarity">
    <text evidence="2 5">Belongs to the flagella basal body rod proteins family.</text>
</comment>
<dbReference type="Pfam" id="PF22692">
    <property type="entry name" value="LlgE_F_G_D1"/>
    <property type="match status" value="1"/>
</dbReference>
<evidence type="ECO:0000259" key="9">
    <source>
        <dbReference type="Pfam" id="PF22692"/>
    </source>
</evidence>
<protein>
    <recommendedName>
        <fullName evidence="3 5">Flagellar hook protein FlgE</fullName>
    </recommendedName>
</protein>
<keyword evidence="10" id="KW-0969">Cilium</keyword>
<keyword evidence="11" id="KW-1185">Reference proteome</keyword>
<comment type="caution">
    <text evidence="10">The sequence shown here is derived from an EMBL/GenBank/DDBJ whole genome shotgun (WGS) entry which is preliminary data.</text>
</comment>
<evidence type="ECO:0000256" key="2">
    <source>
        <dbReference type="ARBA" id="ARBA00009677"/>
    </source>
</evidence>
<dbReference type="InterPro" id="IPR020013">
    <property type="entry name" value="Flagellar_FlgE/F/G"/>
</dbReference>
<organism evidence="10 11">
    <name type="scientific">Alcaligenes endophyticus</name>
    <dbReference type="NCBI Taxonomy" id="1929088"/>
    <lineage>
        <taxon>Bacteria</taxon>
        <taxon>Pseudomonadati</taxon>
        <taxon>Pseudomonadota</taxon>
        <taxon>Betaproteobacteria</taxon>
        <taxon>Burkholderiales</taxon>
        <taxon>Alcaligenaceae</taxon>
        <taxon>Alcaligenes</taxon>
    </lineage>
</organism>
<dbReference type="NCBIfam" id="NF004238">
    <property type="entry name" value="PRK05682.1-1"/>
    <property type="match status" value="1"/>
</dbReference>
<dbReference type="InterPro" id="IPR037925">
    <property type="entry name" value="FlgE/F/G-like"/>
</dbReference>
<keyword evidence="4 5" id="KW-0975">Bacterial flagellum</keyword>
<feature type="domain" description="Flagellar basal body rod protein N-terminal" evidence="6">
    <location>
        <begin position="6"/>
        <end position="33"/>
    </location>
</feature>
<dbReference type="Gene3D" id="2.60.98.20">
    <property type="entry name" value="Flagellar hook protein FlgE"/>
    <property type="match status" value="1"/>
</dbReference>
<dbReference type="Pfam" id="PF07559">
    <property type="entry name" value="FlgE_D2"/>
    <property type="match status" value="1"/>
</dbReference>